<reference evidence="2" key="1">
    <citation type="submission" date="2021-01" db="EMBL/GenBank/DDBJ databases">
        <authorList>
            <consortium name="Genoscope - CEA"/>
            <person name="William W."/>
        </authorList>
    </citation>
    <scope>NUCLEOTIDE SEQUENCE</scope>
</reference>
<name>A0A8S1QGC6_PARPR</name>
<proteinExistence type="predicted"/>
<dbReference type="AlphaFoldDB" id="A0A8S1QGC6"/>
<feature type="region of interest" description="Disordered" evidence="1">
    <location>
        <begin position="1"/>
        <end position="21"/>
    </location>
</feature>
<protein>
    <submittedName>
        <fullName evidence="2">Uncharacterized protein</fullName>
    </submittedName>
</protein>
<comment type="caution">
    <text evidence="2">The sequence shown here is derived from an EMBL/GenBank/DDBJ whole genome shotgun (WGS) entry which is preliminary data.</text>
</comment>
<feature type="compositionally biased region" description="Basic and acidic residues" evidence="1">
    <location>
        <begin position="1"/>
        <end position="15"/>
    </location>
</feature>
<organism evidence="2 3">
    <name type="scientific">Paramecium primaurelia</name>
    <dbReference type="NCBI Taxonomy" id="5886"/>
    <lineage>
        <taxon>Eukaryota</taxon>
        <taxon>Sar</taxon>
        <taxon>Alveolata</taxon>
        <taxon>Ciliophora</taxon>
        <taxon>Intramacronucleata</taxon>
        <taxon>Oligohymenophorea</taxon>
        <taxon>Peniculida</taxon>
        <taxon>Parameciidae</taxon>
        <taxon>Paramecium</taxon>
    </lineage>
</organism>
<sequence length="298" mass="35504">MSSKREIITKHKIESSSRSQKRKLEQAILQINSHQTITKTQQALPSKEIELYNNVNVQYVINGADFIWNHLENMPKKQIDNVFIPQTIAGMQNVYCIIIRREQQEADRIQKNQEKHHLFEQRKLKNEQIQFKLGMKKTYQSAPITKFTEEPLFQRLSQPKQSFIQQSTYDLPDFRGLPIKNLTHVDKFKNPILINHFISSNLLPKSVNKEKFKSKFETFDQKLEQFQNTIQIDEMNLDNDFKDHAMIEIDQFEKMLSTIPQTMYSQQKDLDQQERQKEDPNYRYLIGNQIRDQILTKQ</sequence>
<evidence type="ECO:0000256" key="1">
    <source>
        <dbReference type="SAM" id="MobiDB-lite"/>
    </source>
</evidence>
<gene>
    <name evidence="2" type="ORF">PPRIM_AZ9-3.1.T1610025</name>
</gene>
<dbReference type="EMBL" id="CAJJDM010000166">
    <property type="protein sequence ID" value="CAD8114692.1"/>
    <property type="molecule type" value="Genomic_DNA"/>
</dbReference>
<evidence type="ECO:0000313" key="3">
    <source>
        <dbReference type="Proteomes" id="UP000688137"/>
    </source>
</evidence>
<keyword evidence="3" id="KW-1185">Reference proteome</keyword>
<evidence type="ECO:0000313" key="2">
    <source>
        <dbReference type="EMBL" id="CAD8114692.1"/>
    </source>
</evidence>
<dbReference type="Proteomes" id="UP000688137">
    <property type="component" value="Unassembled WGS sequence"/>
</dbReference>
<accession>A0A8S1QGC6</accession>